<dbReference type="FunFam" id="3.40.50.1100:FF:000003">
    <property type="entry name" value="Cystathionine beta-synthase"/>
    <property type="match status" value="1"/>
</dbReference>
<proteinExistence type="inferred from homology"/>
<gene>
    <name evidence="5" type="ORF">FNH06_24055</name>
</gene>
<dbReference type="EMBL" id="VJZA01000046">
    <property type="protein sequence ID" value="TVT19514.1"/>
    <property type="molecule type" value="Genomic_DNA"/>
</dbReference>
<evidence type="ECO:0000313" key="5">
    <source>
        <dbReference type="EMBL" id="TVT19514.1"/>
    </source>
</evidence>
<evidence type="ECO:0000313" key="6">
    <source>
        <dbReference type="Proteomes" id="UP000318578"/>
    </source>
</evidence>
<keyword evidence="3" id="KW-0663">Pyridoxal phosphate</keyword>
<dbReference type="CDD" id="cd01561">
    <property type="entry name" value="CBS_like"/>
    <property type="match status" value="1"/>
</dbReference>
<reference evidence="5 6" key="1">
    <citation type="submission" date="2019-07" db="EMBL/GenBank/DDBJ databases">
        <title>New species of Amycolatopsis and Streptomyces.</title>
        <authorList>
            <person name="Duangmal K."/>
            <person name="Teo W.F.A."/>
            <person name="Lipun K."/>
        </authorList>
    </citation>
    <scope>NUCLEOTIDE SEQUENCE [LARGE SCALE GENOMIC DNA]</scope>
    <source>
        <strain evidence="5 6">JCM 30562</strain>
    </source>
</reference>
<dbReference type="RefSeq" id="WP_144642149.1">
    <property type="nucleotide sequence ID" value="NZ_BNAX01000001.1"/>
</dbReference>
<evidence type="ECO:0000259" key="4">
    <source>
        <dbReference type="Pfam" id="PF00291"/>
    </source>
</evidence>
<keyword evidence="6" id="KW-1185">Reference proteome</keyword>
<comment type="caution">
    <text evidence="5">The sequence shown here is derived from an EMBL/GenBank/DDBJ whole genome shotgun (WGS) entry which is preliminary data.</text>
</comment>
<name>A0A558A5H2_9PSEU</name>
<comment type="cofactor">
    <cofactor evidence="1">
        <name>pyridoxal 5'-phosphate</name>
        <dbReference type="ChEBI" id="CHEBI:597326"/>
    </cofactor>
</comment>
<sequence>MDTYDSVLDAIGSTPLIRLTRIAPPGGAPVYAKAEFFNPGGSVKDRAALSMVRAARDAGTLVPGGRIVEGTSGNTGIGLAVVAAQLGHPLTVVVPDKTSGEKIAALKAYGADVLVTAGGVPSDHPEHVRQLARRIADETGGWLADQYDNPANPAAHREYTGPELWAQTGGRLTHFVAGVGTGGTISGTGGYLKQVSDGRVRVIGADPEYSVYGGGDGSPYFVEAIGHYVHPETREDQWPLSYHREVVDEFERIGDRESILAARRLAREEGLLAGGSAGTALAAALRVAARLGPDDLVVVLLPDTGRGYLSKYFDDDWLRRNGFLEEPEGATVGAAIGRAAPPLPALPATATVAQARALVSDAPLPVFLPRPKPAGPPAAAEVLGTLRVEPTWDPADPVSSHLLAPLPTVGIGEDAGEALARVGSGEWAWVLLDGRITAAVHRDQLKA</sequence>
<dbReference type="InterPro" id="IPR036052">
    <property type="entry name" value="TrpB-like_PALP_sf"/>
</dbReference>
<dbReference type="InterPro" id="IPR001926">
    <property type="entry name" value="TrpB-like_PALP"/>
</dbReference>
<protein>
    <submittedName>
        <fullName evidence="5">Pyridoxal-phosphate dependent enzyme</fullName>
    </submittedName>
</protein>
<comment type="similarity">
    <text evidence="2">Belongs to the cysteine synthase/cystathionine beta-synthase family.</text>
</comment>
<evidence type="ECO:0000256" key="2">
    <source>
        <dbReference type="ARBA" id="ARBA00007103"/>
    </source>
</evidence>
<evidence type="ECO:0000256" key="3">
    <source>
        <dbReference type="ARBA" id="ARBA00022898"/>
    </source>
</evidence>
<dbReference type="PANTHER" id="PTHR10314">
    <property type="entry name" value="CYSTATHIONINE BETA-SYNTHASE"/>
    <property type="match status" value="1"/>
</dbReference>
<dbReference type="OrthoDB" id="9805733at2"/>
<accession>A0A558A5H2</accession>
<dbReference type="Proteomes" id="UP000318578">
    <property type="component" value="Unassembled WGS sequence"/>
</dbReference>
<dbReference type="GO" id="GO:0016765">
    <property type="term" value="F:transferase activity, transferring alkyl or aryl (other than methyl) groups"/>
    <property type="evidence" value="ECO:0007669"/>
    <property type="project" value="UniProtKB-ARBA"/>
</dbReference>
<dbReference type="SUPFAM" id="SSF53686">
    <property type="entry name" value="Tryptophan synthase beta subunit-like PLP-dependent enzymes"/>
    <property type="match status" value="1"/>
</dbReference>
<dbReference type="InterPro" id="IPR050214">
    <property type="entry name" value="Cys_Synth/Cystath_Beta-Synth"/>
</dbReference>
<dbReference type="InterPro" id="IPR001216">
    <property type="entry name" value="P-phosphate_BS"/>
</dbReference>
<dbReference type="AlphaFoldDB" id="A0A558A5H2"/>
<dbReference type="PROSITE" id="PS00901">
    <property type="entry name" value="CYS_SYNTHASE"/>
    <property type="match status" value="1"/>
</dbReference>
<evidence type="ECO:0000256" key="1">
    <source>
        <dbReference type="ARBA" id="ARBA00001933"/>
    </source>
</evidence>
<dbReference type="FunFam" id="3.40.50.1100:FF:000118">
    <property type="entry name" value="Related to CYS4-cystathionine beta-synthase"/>
    <property type="match status" value="1"/>
</dbReference>
<dbReference type="Pfam" id="PF00291">
    <property type="entry name" value="PALP"/>
    <property type="match status" value="1"/>
</dbReference>
<dbReference type="GO" id="GO:0006535">
    <property type="term" value="P:cysteine biosynthetic process from serine"/>
    <property type="evidence" value="ECO:0007669"/>
    <property type="project" value="InterPro"/>
</dbReference>
<organism evidence="5 6">
    <name type="scientific">Amycolatopsis acidiphila</name>
    <dbReference type="NCBI Taxonomy" id="715473"/>
    <lineage>
        <taxon>Bacteria</taxon>
        <taxon>Bacillati</taxon>
        <taxon>Actinomycetota</taxon>
        <taxon>Actinomycetes</taxon>
        <taxon>Pseudonocardiales</taxon>
        <taxon>Pseudonocardiaceae</taxon>
        <taxon>Amycolatopsis</taxon>
    </lineage>
</organism>
<feature type="domain" description="Tryptophan synthase beta chain-like PALP" evidence="4">
    <location>
        <begin position="8"/>
        <end position="303"/>
    </location>
</feature>
<dbReference type="Gene3D" id="3.40.50.1100">
    <property type="match status" value="2"/>
</dbReference>